<evidence type="ECO:0000313" key="1">
    <source>
        <dbReference type="EMBL" id="KAJ8687817.1"/>
    </source>
</evidence>
<comment type="caution">
    <text evidence="1">The sequence shown here is derived from an EMBL/GenBank/DDBJ whole genome shotgun (WGS) entry which is preliminary data.</text>
</comment>
<gene>
    <name evidence="1" type="ORF">QAD02_023611</name>
</gene>
<evidence type="ECO:0000313" key="2">
    <source>
        <dbReference type="Proteomes" id="UP001239111"/>
    </source>
</evidence>
<keyword evidence="2" id="KW-1185">Reference proteome</keyword>
<organism evidence="1 2">
    <name type="scientific">Eretmocerus hayati</name>
    <dbReference type="NCBI Taxonomy" id="131215"/>
    <lineage>
        <taxon>Eukaryota</taxon>
        <taxon>Metazoa</taxon>
        <taxon>Ecdysozoa</taxon>
        <taxon>Arthropoda</taxon>
        <taxon>Hexapoda</taxon>
        <taxon>Insecta</taxon>
        <taxon>Pterygota</taxon>
        <taxon>Neoptera</taxon>
        <taxon>Endopterygota</taxon>
        <taxon>Hymenoptera</taxon>
        <taxon>Apocrita</taxon>
        <taxon>Proctotrupomorpha</taxon>
        <taxon>Chalcidoidea</taxon>
        <taxon>Aphelinidae</taxon>
        <taxon>Aphelininae</taxon>
        <taxon>Eretmocerus</taxon>
    </lineage>
</organism>
<sequence>MPCHALYESRKKYQTFLSRCHQNTTLTTLYPVVKHSIMCLNHILNHHPTHLTLLAQYWQFGPCHPSRQMQLELKQYPLRQVPGSHVDPLDGSKPDKIELGLVHPTLLNTINNITYSSSSLSSDQQLLDDVVFVVVVLVLVQQLELRRRHLPDEADMIVRIRCCCCLR</sequence>
<dbReference type="EMBL" id="CM056741">
    <property type="protein sequence ID" value="KAJ8687817.1"/>
    <property type="molecule type" value="Genomic_DNA"/>
</dbReference>
<accession>A0ACC2PWH2</accession>
<name>A0ACC2PWH2_9HYME</name>
<protein>
    <submittedName>
        <fullName evidence="1">Uncharacterized protein</fullName>
    </submittedName>
</protein>
<reference evidence="1" key="1">
    <citation type="submission" date="2023-04" db="EMBL/GenBank/DDBJ databases">
        <title>A chromosome-level genome assembly of the parasitoid wasp Eretmocerus hayati.</title>
        <authorList>
            <person name="Zhong Y."/>
            <person name="Liu S."/>
            <person name="Liu Y."/>
        </authorList>
    </citation>
    <scope>NUCLEOTIDE SEQUENCE</scope>
    <source>
        <strain evidence="1">ZJU_SS_LIU_2023</strain>
    </source>
</reference>
<dbReference type="Proteomes" id="UP001239111">
    <property type="component" value="Chromosome 1"/>
</dbReference>
<proteinExistence type="predicted"/>